<proteinExistence type="predicted"/>
<dbReference type="Pfam" id="PF10824">
    <property type="entry name" value="T7SS_ESX_EspC"/>
    <property type="match status" value="1"/>
</dbReference>
<protein>
    <recommendedName>
        <fullName evidence="3">ESX-1 secretion-associated protein</fullName>
    </recommendedName>
</protein>
<dbReference type="Proteomes" id="UP000623608">
    <property type="component" value="Unassembled WGS sequence"/>
</dbReference>
<comment type="caution">
    <text evidence="1">The sequence shown here is derived from an EMBL/GenBank/DDBJ whole genome shotgun (WGS) entry which is preliminary data.</text>
</comment>
<dbReference type="RefSeq" id="WP_203813546.1">
    <property type="nucleotide sequence ID" value="NZ_BOMY01000053.1"/>
</dbReference>
<evidence type="ECO:0000313" key="2">
    <source>
        <dbReference type="Proteomes" id="UP000623608"/>
    </source>
</evidence>
<evidence type="ECO:0000313" key="1">
    <source>
        <dbReference type="EMBL" id="GIF25741.1"/>
    </source>
</evidence>
<accession>A0A919NUZ0</accession>
<dbReference type="EMBL" id="BOMY01000053">
    <property type="protein sequence ID" value="GIF25741.1"/>
    <property type="molecule type" value="Genomic_DNA"/>
</dbReference>
<sequence>MGIDIPTDEVRAHARDVDEVSRMLDEARGAASYIRASSSAYGHLVGPLFTNTYLNPHGEEAIASYRKAVDGMQALADLLRAMADDYDHSDERAAERLRGTR</sequence>
<gene>
    <name evidence="1" type="ORF">Ate02nite_84710</name>
</gene>
<dbReference type="AlphaFoldDB" id="A0A919NUZ0"/>
<dbReference type="GO" id="GO:0009306">
    <property type="term" value="P:protein secretion"/>
    <property type="evidence" value="ECO:0007669"/>
    <property type="project" value="InterPro"/>
</dbReference>
<evidence type="ECO:0008006" key="3">
    <source>
        <dbReference type="Google" id="ProtNLM"/>
    </source>
</evidence>
<name>A0A919NUZ0_9ACTN</name>
<organism evidence="1 2">
    <name type="scientific">Paractinoplanes tereljensis</name>
    <dbReference type="NCBI Taxonomy" id="571912"/>
    <lineage>
        <taxon>Bacteria</taxon>
        <taxon>Bacillati</taxon>
        <taxon>Actinomycetota</taxon>
        <taxon>Actinomycetes</taxon>
        <taxon>Micromonosporales</taxon>
        <taxon>Micromonosporaceae</taxon>
        <taxon>Paractinoplanes</taxon>
    </lineage>
</organism>
<keyword evidence="2" id="KW-1185">Reference proteome</keyword>
<dbReference type="InterPro" id="IPR022536">
    <property type="entry name" value="EspC"/>
</dbReference>
<reference evidence="1" key="1">
    <citation type="submission" date="2021-01" db="EMBL/GenBank/DDBJ databases">
        <title>Whole genome shotgun sequence of Actinoplanes tereljensis NBRC 105297.</title>
        <authorList>
            <person name="Komaki H."/>
            <person name="Tamura T."/>
        </authorList>
    </citation>
    <scope>NUCLEOTIDE SEQUENCE</scope>
    <source>
        <strain evidence="1">NBRC 105297</strain>
    </source>
</reference>